<dbReference type="InterPro" id="IPR019339">
    <property type="entry name" value="CIR_N_dom"/>
</dbReference>
<evidence type="ECO:0000313" key="5">
    <source>
        <dbReference type="Proteomes" id="UP001196530"/>
    </source>
</evidence>
<dbReference type="Proteomes" id="UP001196530">
    <property type="component" value="Unassembled WGS sequence"/>
</dbReference>
<evidence type="ECO:0000259" key="3">
    <source>
        <dbReference type="SMART" id="SM01083"/>
    </source>
</evidence>
<evidence type="ECO:0000256" key="1">
    <source>
        <dbReference type="ARBA" id="ARBA00020646"/>
    </source>
</evidence>
<gene>
    <name evidence="4" type="ORF">KL928_004469</name>
</gene>
<evidence type="ECO:0000256" key="2">
    <source>
        <dbReference type="SAM" id="MobiDB-lite"/>
    </source>
</evidence>
<organism evidence="4 5">
    <name type="scientific">Pichia angusta</name>
    <name type="common">Yeast</name>
    <name type="synonym">Hansenula polymorpha</name>
    <dbReference type="NCBI Taxonomy" id="870730"/>
    <lineage>
        <taxon>Eukaryota</taxon>
        <taxon>Fungi</taxon>
        <taxon>Dikarya</taxon>
        <taxon>Ascomycota</taxon>
        <taxon>Saccharomycotina</taxon>
        <taxon>Pichiomycetes</taxon>
        <taxon>Pichiales</taxon>
        <taxon>Pichiaceae</taxon>
        <taxon>Ogataea</taxon>
    </lineage>
</organism>
<dbReference type="AlphaFoldDB" id="A0AAN6DCW0"/>
<feature type="domain" description="CBF1-interacting co-repressor CIR N-terminal" evidence="3">
    <location>
        <begin position="10"/>
        <end position="45"/>
    </location>
</feature>
<dbReference type="Pfam" id="PF10197">
    <property type="entry name" value="Cir_N"/>
    <property type="match status" value="1"/>
</dbReference>
<name>A0AAN6DCW0_PICAN</name>
<sequence length="163" mass="18804">MVSDLNLKKSWNPRLLKNRAKVWEKERELLSKRREETAIDDAIKEVPAKLNQSKSLRIDWMYNNPAEHRLSADEDTSKCDHLNKLPNQRSTQTNLHGSSYIQHSSSNPSPEKPATEINSILQKNDPVLLISKKGSLHRQPHVPKHKNDHSSKITKTRINGRKH</sequence>
<dbReference type="RefSeq" id="XP_043057961.1">
    <property type="nucleotide sequence ID" value="XM_043205170.1"/>
</dbReference>
<dbReference type="EMBL" id="JAHLUX010000010">
    <property type="protein sequence ID" value="KAG7816427.1"/>
    <property type="molecule type" value="Genomic_DNA"/>
</dbReference>
<feature type="region of interest" description="Disordered" evidence="2">
    <location>
        <begin position="71"/>
        <end position="114"/>
    </location>
</feature>
<dbReference type="GeneID" id="66128520"/>
<feature type="compositionally biased region" description="Polar residues" evidence="2">
    <location>
        <begin position="85"/>
        <end position="109"/>
    </location>
</feature>
<dbReference type="SMART" id="SM01083">
    <property type="entry name" value="Cir_N"/>
    <property type="match status" value="1"/>
</dbReference>
<feature type="compositionally biased region" description="Basic and acidic residues" evidence="2">
    <location>
        <begin position="71"/>
        <end position="83"/>
    </location>
</feature>
<comment type="caution">
    <text evidence="4">The sequence shown here is derived from an EMBL/GenBank/DDBJ whole genome shotgun (WGS) entry which is preliminary data.</text>
</comment>
<evidence type="ECO:0000313" key="4">
    <source>
        <dbReference type="EMBL" id="KAG7816427.1"/>
    </source>
</evidence>
<accession>A0AAN6DCW0</accession>
<proteinExistence type="predicted"/>
<protein>
    <recommendedName>
        <fullName evidence="1">Pre-mRNA-splicing factor CWC25</fullName>
    </recommendedName>
</protein>
<feature type="region of interest" description="Disordered" evidence="2">
    <location>
        <begin position="135"/>
        <end position="163"/>
    </location>
</feature>
<reference evidence="4" key="1">
    <citation type="journal article" date="2021" name="G3 (Bethesda)">
        <title>Genomic diversity, chromosomal rearrangements, and interspecies hybridization in the ogataea polymorpha species complex.</title>
        <authorList>
            <person name="Hanson S.J."/>
            <person name="Cinneide E.O."/>
            <person name="Salzberg L.I."/>
            <person name="Wolfe K.H."/>
            <person name="McGowan J."/>
            <person name="Fitzpatrick D.A."/>
            <person name="Matlin K."/>
        </authorList>
    </citation>
    <scope>NUCLEOTIDE SEQUENCE</scope>
    <source>
        <strain evidence="4">61-244</strain>
    </source>
</reference>